<reference evidence="1" key="1">
    <citation type="submission" date="2021-05" db="EMBL/GenBank/DDBJ databases">
        <authorList>
            <person name="Alioto T."/>
            <person name="Alioto T."/>
            <person name="Gomez Garrido J."/>
        </authorList>
    </citation>
    <scope>NUCLEOTIDE SEQUENCE</scope>
</reference>
<proteinExistence type="predicted"/>
<dbReference type="AlphaFoldDB" id="A0A8D8DM91"/>
<dbReference type="EMBL" id="HBUE01268454">
    <property type="protein sequence ID" value="CAG6562722.1"/>
    <property type="molecule type" value="Transcribed_RNA"/>
</dbReference>
<organism evidence="1">
    <name type="scientific">Culex pipiens</name>
    <name type="common">House mosquito</name>
    <dbReference type="NCBI Taxonomy" id="7175"/>
    <lineage>
        <taxon>Eukaryota</taxon>
        <taxon>Metazoa</taxon>
        <taxon>Ecdysozoa</taxon>
        <taxon>Arthropoda</taxon>
        <taxon>Hexapoda</taxon>
        <taxon>Insecta</taxon>
        <taxon>Pterygota</taxon>
        <taxon>Neoptera</taxon>
        <taxon>Endopterygota</taxon>
        <taxon>Diptera</taxon>
        <taxon>Nematocera</taxon>
        <taxon>Culicoidea</taxon>
        <taxon>Culicidae</taxon>
        <taxon>Culicinae</taxon>
        <taxon>Culicini</taxon>
        <taxon>Culex</taxon>
        <taxon>Culex</taxon>
    </lineage>
</organism>
<dbReference type="EMBL" id="HBUE01025652">
    <property type="protein sequence ID" value="CAG6454276.1"/>
    <property type="molecule type" value="Transcribed_RNA"/>
</dbReference>
<name>A0A8D8DM91_CULPI</name>
<protein>
    <submittedName>
        <fullName evidence="1">(northern house mosquito) hypothetical protein</fullName>
    </submittedName>
</protein>
<accession>A0A8D8DM91</accession>
<dbReference type="EMBL" id="HBUE01163232">
    <property type="protein sequence ID" value="CAG6511300.1"/>
    <property type="molecule type" value="Transcribed_RNA"/>
</dbReference>
<sequence>MATVLVHRDYPAQGYRRGGVDVDYFQRSAVTRYRQDLLDGHVHLGHRSVGWGSAVYLYLQPNSGERAGTIQLCCVRHLFGELAVCWHHSHPPQRTAAPPPTVQRIFNIFGRGRSRCLTWPVRRCSLKTQGNVIFSA</sequence>
<evidence type="ECO:0000313" key="1">
    <source>
        <dbReference type="EMBL" id="CAG6511300.1"/>
    </source>
</evidence>